<dbReference type="InterPro" id="IPR003613">
    <property type="entry name" value="Ubox_domain"/>
</dbReference>
<dbReference type="CDD" id="cd16656">
    <property type="entry name" value="RING-Ubox_PRP19"/>
    <property type="match status" value="1"/>
</dbReference>
<name>A0AAN6D413_9ASCO</name>
<dbReference type="PANTHER" id="PTHR43995:SF1">
    <property type="entry name" value="PRE-MRNA-PROCESSING FACTOR 19"/>
    <property type="match status" value="1"/>
</dbReference>
<comment type="function">
    <text evidence="14">Ubiquitin-protein ligase which is mainly involved pre-mRNA splicing and DNA repair. Required for pre-mRNA splicing as component of the spliceosome.</text>
</comment>
<dbReference type="EC" id="2.3.2.27" evidence="14"/>
<dbReference type="AlphaFoldDB" id="A0AAN6D413"/>
<keyword evidence="12 14" id="KW-0234">DNA repair</keyword>
<comment type="subunit">
    <text evidence="14">Homotetramer.</text>
</comment>
<keyword evidence="10 14" id="KW-0833">Ubl conjugation pathway</keyword>
<dbReference type="InterPro" id="IPR038959">
    <property type="entry name" value="Prp19"/>
</dbReference>
<reference evidence="16" key="1">
    <citation type="journal article" date="2021" name="G3 (Bethesda)">
        <title>Genomic diversity, chromosomal rearrangements, and interspecies hybridization in the ogataea polymorpha species complex.</title>
        <authorList>
            <person name="Hanson S.J."/>
            <person name="Cinneide E.O."/>
            <person name="Salzberg L.I."/>
            <person name="Wolfe K.H."/>
            <person name="McGowan J."/>
            <person name="Fitzpatrick D.A."/>
            <person name="Matlin K."/>
        </authorList>
    </citation>
    <scope>NUCLEOTIDE SEQUENCE</scope>
    <source>
        <strain evidence="16">83-405-1</strain>
    </source>
</reference>
<keyword evidence="9 14" id="KW-0227">DNA damage</keyword>
<dbReference type="Pfam" id="PF08606">
    <property type="entry name" value="Prp19"/>
    <property type="match status" value="1"/>
</dbReference>
<keyword evidence="7 14" id="KW-0747">Spliceosome</keyword>
<evidence type="ECO:0000256" key="10">
    <source>
        <dbReference type="ARBA" id="ARBA00022786"/>
    </source>
</evidence>
<evidence type="ECO:0000256" key="4">
    <source>
        <dbReference type="ARBA" id="ARBA00022574"/>
    </source>
</evidence>
<organism evidence="16 17">
    <name type="scientific">Ogataea haglerorum</name>
    <dbReference type="NCBI Taxonomy" id="1937702"/>
    <lineage>
        <taxon>Eukaryota</taxon>
        <taxon>Fungi</taxon>
        <taxon>Dikarya</taxon>
        <taxon>Ascomycota</taxon>
        <taxon>Saccharomycotina</taxon>
        <taxon>Pichiomycetes</taxon>
        <taxon>Pichiales</taxon>
        <taxon>Pichiaceae</taxon>
        <taxon>Ogataea</taxon>
    </lineage>
</organism>
<dbReference type="Proteomes" id="UP000738402">
    <property type="component" value="Unassembled WGS sequence"/>
</dbReference>
<dbReference type="FunFam" id="3.30.40.10:FF:000027">
    <property type="entry name" value="Pre-mRNA-processing factor 19, putative"/>
    <property type="match status" value="1"/>
</dbReference>
<evidence type="ECO:0000256" key="7">
    <source>
        <dbReference type="ARBA" id="ARBA00022728"/>
    </source>
</evidence>
<dbReference type="GO" id="GO:0061630">
    <property type="term" value="F:ubiquitin protein ligase activity"/>
    <property type="evidence" value="ECO:0007669"/>
    <property type="project" value="UniProtKB-UniRule"/>
</dbReference>
<dbReference type="GO" id="GO:0000974">
    <property type="term" value="C:Prp19 complex"/>
    <property type="evidence" value="ECO:0007669"/>
    <property type="project" value="UniProtKB-UniRule"/>
</dbReference>
<evidence type="ECO:0000256" key="11">
    <source>
        <dbReference type="ARBA" id="ARBA00023187"/>
    </source>
</evidence>
<dbReference type="Gene3D" id="2.130.10.10">
    <property type="entry name" value="YVTN repeat-like/Quinoprotein amine dehydrogenase"/>
    <property type="match status" value="1"/>
</dbReference>
<dbReference type="GO" id="GO:0000398">
    <property type="term" value="P:mRNA splicing, via spliceosome"/>
    <property type="evidence" value="ECO:0007669"/>
    <property type="project" value="InterPro"/>
</dbReference>
<keyword evidence="13 14" id="KW-0539">Nucleus</keyword>
<dbReference type="SMART" id="SM00504">
    <property type="entry name" value="Ubox"/>
    <property type="match status" value="1"/>
</dbReference>
<comment type="caution">
    <text evidence="16">The sequence shown here is derived from an EMBL/GenBank/DDBJ whole genome shotgun (WGS) entry which is preliminary data.</text>
</comment>
<comment type="subcellular location">
    <subcellularLocation>
        <location evidence="1 14">Nucleus</location>
    </subcellularLocation>
</comment>
<comment type="catalytic activity">
    <reaction evidence="14">
        <text>S-ubiquitinyl-[E2 ubiquitin-conjugating enzyme]-L-cysteine + [acceptor protein]-L-lysine = [E2 ubiquitin-conjugating enzyme]-L-cysteine + N(6)-ubiquitinyl-[acceptor protein]-L-lysine.</text>
        <dbReference type="EC" id="2.3.2.27"/>
    </reaction>
</comment>
<feature type="domain" description="U-box" evidence="15">
    <location>
        <begin position="25"/>
        <end position="96"/>
    </location>
</feature>
<evidence type="ECO:0000256" key="8">
    <source>
        <dbReference type="ARBA" id="ARBA00022737"/>
    </source>
</evidence>
<comment type="pathway">
    <text evidence="2 14">Protein modification; protein ubiquitination.</text>
</comment>
<proteinExistence type="inferred from homology"/>
<dbReference type="InterPro" id="IPR055340">
    <property type="entry name" value="RING-Ubox_PRP19"/>
</dbReference>
<dbReference type="InterPro" id="IPR036322">
    <property type="entry name" value="WD40_repeat_dom_sf"/>
</dbReference>
<dbReference type="PANTHER" id="PTHR43995">
    <property type="entry name" value="PRE-MRNA-PROCESSING FACTOR 19"/>
    <property type="match status" value="1"/>
</dbReference>
<dbReference type="GO" id="GO:0070534">
    <property type="term" value="P:protein K63-linked ubiquitination"/>
    <property type="evidence" value="ECO:0007669"/>
    <property type="project" value="UniProtKB-UniRule"/>
</dbReference>
<gene>
    <name evidence="16" type="ORF">KL933_003385</name>
</gene>
<dbReference type="GO" id="GO:0005737">
    <property type="term" value="C:cytoplasm"/>
    <property type="evidence" value="ECO:0007669"/>
    <property type="project" value="TreeGrafter"/>
</dbReference>
<evidence type="ECO:0000256" key="12">
    <source>
        <dbReference type="ARBA" id="ARBA00023204"/>
    </source>
</evidence>
<protein>
    <recommendedName>
        <fullName evidence="14">Pre-mRNA-processing factor 19</fullName>
        <ecNumber evidence="14">2.3.2.27</ecNumber>
    </recommendedName>
</protein>
<dbReference type="SUPFAM" id="SSF50978">
    <property type="entry name" value="WD40 repeat-like"/>
    <property type="match status" value="1"/>
</dbReference>
<keyword evidence="5 14" id="KW-0507">mRNA processing</keyword>
<evidence type="ECO:0000256" key="6">
    <source>
        <dbReference type="ARBA" id="ARBA00022679"/>
    </source>
</evidence>
<dbReference type="EMBL" id="JAHLUH010000009">
    <property type="protein sequence ID" value="KAG7726454.1"/>
    <property type="molecule type" value="Genomic_DNA"/>
</dbReference>
<dbReference type="GO" id="GO:0006281">
    <property type="term" value="P:DNA repair"/>
    <property type="evidence" value="ECO:0007669"/>
    <property type="project" value="UniProtKB-KW"/>
</dbReference>
<keyword evidence="6 14" id="KW-0808">Transferase</keyword>
<evidence type="ECO:0000256" key="1">
    <source>
        <dbReference type="ARBA" id="ARBA00004123"/>
    </source>
</evidence>
<keyword evidence="8" id="KW-0677">Repeat</keyword>
<accession>A0AAN6D413</accession>
<comment type="similarity">
    <text evidence="3 14">Belongs to the WD repeat PRP19 family.</text>
</comment>
<evidence type="ECO:0000256" key="14">
    <source>
        <dbReference type="RuleBase" id="RU367101"/>
    </source>
</evidence>
<dbReference type="Gene3D" id="3.30.40.10">
    <property type="entry name" value="Zinc/RING finger domain, C3HC4 (zinc finger)"/>
    <property type="match status" value="1"/>
</dbReference>
<dbReference type="InterPro" id="IPR013915">
    <property type="entry name" value="Prp19_cc"/>
</dbReference>
<dbReference type="SUPFAM" id="SSF57850">
    <property type="entry name" value="RING/U-box"/>
    <property type="match status" value="1"/>
</dbReference>
<dbReference type="InterPro" id="IPR015943">
    <property type="entry name" value="WD40/YVTN_repeat-like_dom_sf"/>
</dbReference>
<evidence type="ECO:0000256" key="3">
    <source>
        <dbReference type="ARBA" id="ARBA00006388"/>
    </source>
</evidence>
<sequence length="523" mass="59067">MQCATCGALHLTTKIFFSLYTNQALMICSISGNPAQEPVLSTKSGHVFEKRLVEEYIAQHGMDPITGDSLTSEDLVAIQVSASEKPLVVRESASTSIPSLLSLFQREWDALALETFELRKQLNQYKKELSLALYKQDAAVRVAASAIKQRDEYKRALEELTIKLGKGEVVEFDTPVGQTNGSQALSEEYASQLLEAHSQLYQQHRSQKYKSPIDESSDMKFTLEEDFKLWDGQKKKTTLLQAEFNPERTKILLAYSENVVVVYDVLEKKISNRFALPKRTKFSYFQWLDENKFVYASTDGIVHIIEGESETKFQLEKKSITSILSHPLLPYLIIAQDDKLYIFDGENKLYESDPFQSKIREMALHQDGLFLGLCLEDNVVQVFNIAKSSVELSVSIDSLGSVENIDKLLFAPNGYSLVIHCSTDSGSKIGIYDLRKDAFQAVLDSPSSPVLAIDKASSYLFNDQTVFRYYKKSKKWSSEVAEIPDLARDVIVNLQIKSLDDHYEVFAILRDGILKRYSLQAGV</sequence>
<evidence type="ECO:0000313" key="16">
    <source>
        <dbReference type="EMBL" id="KAG7726454.1"/>
    </source>
</evidence>
<evidence type="ECO:0000259" key="15">
    <source>
        <dbReference type="SMART" id="SM00504"/>
    </source>
</evidence>
<evidence type="ECO:0000256" key="13">
    <source>
        <dbReference type="ARBA" id="ARBA00023242"/>
    </source>
</evidence>
<evidence type="ECO:0000256" key="9">
    <source>
        <dbReference type="ARBA" id="ARBA00022763"/>
    </source>
</evidence>
<evidence type="ECO:0000313" key="17">
    <source>
        <dbReference type="Proteomes" id="UP000738402"/>
    </source>
</evidence>
<evidence type="ECO:0000256" key="5">
    <source>
        <dbReference type="ARBA" id="ARBA00022664"/>
    </source>
</evidence>
<dbReference type="InterPro" id="IPR013083">
    <property type="entry name" value="Znf_RING/FYVE/PHD"/>
</dbReference>
<keyword evidence="4" id="KW-0853">WD repeat</keyword>
<evidence type="ECO:0000256" key="2">
    <source>
        <dbReference type="ARBA" id="ARBA00004906"/>
    </source>
</evidence>
<keyword evidence="11 14" id="KW-0508">mRNA splicing</keyword>
<dbReference type="GO" id="GO:0071006">
    <property type="term" value="C:U2-type catalytic step 1 spliceosome"/>
    <property type="evidence" value="ECO:0007669"/>
    <property type="project" value="TreeGrafter"/>
</dbReference>